<reference evidence="2" key="1">
    <citation type="submission" date="2019-11" db="EMBL/GenBank/DDBJ databases">
        <title>The nuclear and mitochondrial genomes of Frieseomelitta varia - a highly eusocial stingless bee (Meliponini) with a permanently sterile worker caste.</title>
        <authorList>
            <person name="Freitas F.C.P."/>
            <person name="Lourenco A.P."/>
            <person name="Nunes F.M.F."/>
            <person name="Paschoal A.R."/>
            <person name="Abreu F.C.P."/>
            <person name="Barbin F.O."/>
            <person name="Bataglia L."/>
            <person name="Cardoso-Junior C.A.M."/>
            <person name="Cervoni M.S."/>
            <person name="Silva S.R."/>
            <person name="Dalarmi F."/>
            <person name="Del Lama M.A."/>
            <person name="Depintor T.S."/>
            <person name="Ferreira K.M."/>
            <person name="Goria P.S."/>
            <person name="Jaskot M.C."/>
            <person name="Lago D.C."/>
            <person name="Luna-Lucena D."/>
            <person name="Moda L.M."/>
            <person name="Nascimento L."/>
            <person name="Pedrino M."/>
            <person name="Rabico F.O."/>
            <person name="Sanches F.C."/>
            <person name="Santos D.E."/>
            <person name="Santos C.G."/>
            <person name="Vieira J."/>
            <person name="Lopes T.F."/>
            <person name="Barchuk A.R."/>
            <person name="Hartfelder K."/>
            <person name="Simoes Z.L.P."/>
            <person name="Bitondi M.M.G."/>
            <person name="Pinheiro D.G."/>
        </authorList>
    </citation>
    <scope>NUCLEOTIDE SEQUENCE</scope>
    <source>
        <strain evidence="2">USP_RPSP 00005682</strain>
        <tissue evidence="2">Whole individual</tissue>
    </source>
</reference>
<dbReference type="Proteomes" id="UP000655588">
    <property type="component" value="Unassembled WGS sequence"/>
</dbReference>
<dbReference type="AlphaFoldDB" id="A0A833W9S3"/>
<organism evidence="2 3">
    <name type="scientific">Frieseomelitta varia</name>
    <dbReference type="NCBI Taxonomy" id="561572"/>
    <lineage>
        <taxon>Eukaryota</taxon>
        <taxon>Metazoa</taxon>
        <taxon>Ecdysozoa</taxon>
        <taxon>Arthropoda</taxon>
        <taxon>Hexapoda</taxon>
        <taxon>Insecta</taxon>
        <taxon>Pterygota</taxon>
        <taxon>Neoptera</taxon>
        <taxon>Endopterygota</taxon>
        <taxon>Hymenoptera</taxon>
        <taxon>Apocrita</taxon>
        <taxon>Aculeata</taxon>
        <taxon>Apoidea</taxon>
        <taxon>Anthophila</taxon>
        <taxon>Apidae</taxon>
        <taxon>Frieseomelitta</taxon>
    </lineage>
</organism>
<name>A0A833W9S3_9HYME</name>
<gene>
    <name evidence="2" type="ORF">E2986_12528</name>
</gene>
<proteinExistence type="predicted"/>
<keyword evidence="1" id="KW-1133">Transmembrane helix</keyword>
<evidence type="ECO:0000313" key="3">
    <source>
        <dbReference type="Proteomes" id="UP000655588"/>
    </source>
</evidence>
<evidence type="ECO:0000256" key="1">
    <source>
        <dbReference type="SAM" id="Phobius"/>
    </source>
</evidence>
<keyword evidence="1" id="KW-0472">Membrane</keyword>
<comment type="caution">
    <text evidence="2">The sequence shown here is derived from an EMBL/GenBank/DDBJ whole genome shotgun (WGS) entry which is preliminary data.</text>
</comment>
<dbReference type="EMBL" id="WNWW01000399">
    <property type="protein sequence ID" value="KAF3425353.1"/>
    <property type="molecule type" value="Genomic_DNA"/>
</dbReference>
<protein>
    <submittedName>
        <fullName evidence="2">Uncharacterized protein</fullName>
    </submittedName>
</protein>
<feature type="transmembrane region" description="Helical" evidence="1">
    <location>
        <begin position="92"/>
        <end position="112"/>
    </location>
</feature>
<evidence type="ECO:0000313" key="2">
    <source>
        <dbReference type="EMBL" id="KAF3425353.1"/>
    </source>
</evidence>
<sequence length="176" mass="20927">RNRLKRKARNIDDAPPLNQKARGPHLPLFNIFACFFRFGGQETGNERSPRRNTRFLTFPYNGGKNTMLRDIRRWAMLDNEARTREMLKESRAFFFFFFFFFFSSFFVSNRVATRSLPRYLPLLILCTLNCPLLKRGLESSQQSRTSSFDNCQRLFAGYVVFFNFNERCHQQCDDII</sequence>
<keyword evidence="1" id="KW-0812">Transmembrane</keyword>
<accession>A0A833W9S3</accession>
<feature type="non-terminal residue" evidence="2">
    <location>
        <position position="1"/>
    </location>
</feature>
<keyword evidence="3" id="KW-1185">Reference proteome</keyword>